<dbReference type="GO" id="GO:0003755">
    <property type="term" value="F:peptidyl-prolyl cis-trans isomerase activity"/>
    <property type="evidence" value="ECO:0007669"/>
    <property type="project" value="UniProtKB-UniRule"/>
</dbReference>
<evidence type="ECO:0000256" key="4">
    <source>
        <dbReference type="RuleBase" id="RU363019"/>
    </source>
</evidence>
<dbReference type="Pfam" id="PF00160">
    <property type="entry name" value="Pro_isomerase"/>
    <property type="match status" value="1"/>
</dbReference>
<dbReference type="PROSITE" id="PS00170">
    <property type="entry name" value="CSA_PPIASE_1"/>
    <property type="match status" value="1"/>
</dbReference>
<reference evidence="6 7" key="1">
    <citation type="submission" date="2023-04" db="EMBL/GenBank/DDBJ databases">
        <title>Ottowia paracancer sp. nov., isolated from human stomach.</title>
        <authorList>
            <person name="Song Y."/>
        </authorList>
    </citation>
    <scope>NUCLEOTIDE SEQUENCE [LARGE SCALE GENOMIC DNA]</scope>
    <source>
        <strain evidence="6 7">10c7w1</strain>
    </source>
</reference>
<sequence length="233" mass="25386">MSFMRLTRRRLGGCLASLAGAAALAATIALPAHAADAAPRVQFVTSEGSFVIELYPDKAPKTVENFLQYVNDKFYDGTVFHRVIKGFMVQGGGFDKDYRQKPTRPSVKHEGRESVAKGLHNTVGMVAMARTGDPHSATAQFFINTADNTRLDPVVIPEGDPVKEITIHGKTYTNIPRQQLTHNLNLFGYTVFGKVIEGMDTVEKIHNAPTGAGGSFPTDVPQKQIVIESARVM</sequence>
<dbReference type="InterPro" id="IPR002130">
    <property type="entry name" value="Cyclophilin-type_PPIase_dom"/>
</dbReference>
<dbReference type="PROSITE" id="PS50072">
    <property type="entry name" value="CSA_PPIASE_2"/>
    <property type="match status" value="1"/>
</dbReference>
<feature type="chain" id="PRO_5043089452" description="Peptidyl-prolyl cis-trans isomerase" evidence="4">
    <location>
        <begin position="35"/>
        <end position="233"/>
    </location>
</feature>
<accession>A0AAW6RMZ7</accession>
<dbReference type="EMBL" id="JARVII010000029">
    <property type="protein sequence ID" value="MDG9700267.1"/>
    <property type="molecule type" value="Genomic_DNA"/>
</dbReference>
<evidence type="ECO:0000256" key="3">
    <source>
        <dbReference type="ARBA" id="ARBA00023235"/>
    </source>
</evidence>
<evidence type="ECO:0000313" key="7">
    <source>
        <dbReference type="Proteomes" id="UP001237156"/>
    </source>
</evidence>
<dbReference type="PANTHER" id="PTHR43246">
    <property type="entry name" value="PEPTIDYL-PROLYL CIS-TRANS ISOMERASE CYP38, CHLOROPLASTIC"/>
    <property type="match status" value="1"/>
</dbReference>
<dbReference type="EC" id="5.2.1.8" evidence="4"/>
<dbReference type="PRINTS" id="PR00153">
    <property type="entry name" value="CSAPPISMRASE"/>
</dbReference>
<evidence type="ECO:0000256" key="1">
    <source>
        <dbReference type="ARBA" id="ARBA00007365"/>
    </source>
</evidence>
<proteinExistence type="inferred from homology"/>
<dbReference type="InterPro" id="IPR020892">
    <property type="entry name" value="Cyclophilin-type_PPIase_CS"/>
</dbReference>
<organism evidence="6 7">
    <name type="scientific">Ottowia cancrivicina</name>
    <dbReference type="NCBI Taxonomy" id="3040346"/>
    <lineage>
        <taxon>Bacteria</taxon>
        <taxon>Pseudomonadati</taxon>
        <taxon>Pseudomonadota</taxon>
        <taxon>Betaproteobacteria</taxon>
        <taxon>Burkholderiales</taxon>
        <taxon>Comamonadaceae</taxon>
        <taxon>Ottowia</taxon>
    </lineage>
</organism>
<dbReference type="SUPFAM" id="SSF50891">
    <property type="entry name" value="Cyclophilin-like"/>
    <property type="match status" value="1"/>
</dbReference>
<dbReference type="InterPro" id="IPR006311">
    <property type="entry name" value="TAT_signal"/>
</dbReference>
<dbReference type="Gene3D" id="2.40.100.10">
    <property type="entry name" value="Cyclophilin-like"/>
    <property type="match status" value="1"/>
</dbReference>
<comment type="caution">
    <text evidence="6">The sequence shown here is derived from an EMBL/GenBank/DDBJ whole genome shotgun (WGS) entry which is preliminary data.</text>
</comment>
<feature type="signal peptide" evidence="4">
    <location>
        <begin position="1"/>
        <end position="34"/>
    </location>
</feature>
<keyword evidence="3 4" id="KW-0413">Isomerase</keyword>
<protein>
    <recommendedName>
        <fullName evidence="4">Peptidyl-prolyl cis-trans isomerase</fullName>
        <shortName evidence="4">PPIase</shortName>
        <ecNumber evidence="4">5.2.1.8</ecNumber>
    </recommendedName>
</protein>
<dbReference type="PROSITE" id="PS51318">
    <property type="entry name" value="TAT"/>
    <property type="match status" value="1"/>
</dbReference>
<evidence type="ECO:0000313" key="6">
    <source>
        <dbReference type="EMBL" id="MDG9700267.1"/>
    </source>
</evidence>
<dbReference type="GO" id="GO:0006457">
    <property type="term" value="P:protein folding"/>
    <property type="evidence" value="ECO:0007669"/>
    <property type="project" value="InterPro"/>
</dbReference>
<dbReference type="AlphaFoldDB" id="A0AAW6RMZ7"/>
<dbReference type="InterPro" id="IPR029000">
    <property type="entry name" value="Cyclophilin-like_dom_sf"/>
</dbReference>
<keyword evidence="4" id="KW-0732">Signal</keyword>
<name>A0AAW6RMZ7_9BURK</name>
<evidence type="ECO:0000256" key="2">
    <source>
        <dbReference type="ARBA" id="ARBA00023110"/>
    </source>
</evidence>
<evidence type="ECO:0000259" key="5">
    <source>
        <dbReference type="PROSITE" id="PS50072"/>
    </source>
</evidence>
<dbReference type="InterPro" id="IPR044665">
    <property type="entry name" value="E_coli_cyclophilin_A-like"/>
</dbReference>
<comment type="catalytic activity">
    <reaction evidence="4">
        <text>[protein]-peptidylproline (omega=180) = [protein]-peptidylproline (omega=0)</text>
        <dbReference type="Rhea" id="RHEA:16237"/>
        <dbReference type="Rhea" id="RHEA-COMP:10747"/>
        <dbReference type="Rhea" id="RHEA-COMP:10748"/>
        <dbReference type="ChEBI" id="CHEBI:83833"/>
        <dbReference type="ChEBI" id="CHEBI:83834"/>
        <dbReference type="EC" id="5.2.1.8"/>
    </reaction>
</comment>
<keyword evidence="2 4" id="KW-0697">Rotamase</keyword>
<feature type="domain" description="PPIase cyclophilin-type" evidence="5">
    <location>
        <begin position="48"/>
        <end position="232"/>
    </location>
</feature>
<comment type="similarity">
    <text evidence="1 4">Belongs to the cyclophilin-type PPIase family.</text>
</comment>
<comment type="function">
    <text evidence="4">PPIases accelerate the folding of proteins. It catalyzes the cis-trans isomerization of proline imidic peptide bonds in oligopeptides.</text>
</comment>
<gene>
    <name evidence="6" type="ORF">QB898_11210</name>
</gene>
<dbReference type="Proteomes" id="UP001237156">
    <property type="component" value="Unassembled WGS sequence"/>
</dbReference>
<dbReference type="RefSeq" id="WP_279525021.1">
    <property type="nucleotide sequence ID" value="NZ_JARVII010000029.1"/>
</dbReference>
<keyword evidence="7" id="KW-1185">Reference proteome</keyword>